<accession>A0A1A9Z4P1</accession>
<protein>
    <submittedName>
        <fullName evidence="1">Uncharacterized protein</fullName>
    </submittedName>
</protein>
<reference evidence="2" key="1">
    <citation type="submission" date="2014-03" db="EMBL/GenBank/DDBJ databases">
        <authorList>
            <person name="Aksoy S."/>
            <person name="Warren W."/>
            <person name="Wilson R.K."/>
        </authorList>
    </citation>
    <scope>NUCLEOTIDE SEQUENCE [LARGE SCALE GENOMIC DNA]</scope>
    <source>
        <strain evidence="2">IAEA</strain>
    </source>
</reference>
<organism evidence="1 2">
    <name type="scientific">Glossina pallidipes</name>
    <name type="common">Tsetse fly</name>
    <dbReference type="NCBI Taxonomy" id="7398"/>
    <lineage>
        <taxon>Eukaryota</taxon>
        <taxon>Metazoa</taxon>
        <taxon>Ecdysozoa</taxon>
        <taxon>Arthropoda</taxon>
        <taxon>Hexapoda</taxon>
        <taxon>Insecta</taxon>
        <taxon>Pterygota</taxon>
        <taxon>Neoptera</taxon>
        <taxon>Endopterygota</taxon>
        <taxon>Diptera</taxon>
        <taxon>Brachycera</taxon>
        <taxon>Muscomorpha</taxon>
        <taxon>Hippoboscoidea</taxon>
        <taxon>Glossinidae</taxon>
        <taxon>Glossina</taxon>
    </lineage>
</organism>
<keyword evidence="2" id="KW-1185">Reference proteome</keyword>
<name>A0A1A9Z4P1_GLOPL</name>
<dbReference type="Proteomes" id="UP000092445">
    <property type="component" value="Unassembled WGS sequence"/>
</dbReference>
<evidence type="ECO:0000313" key="2">
    <source>
        <dbReference type="Proteomes" id="UP000092445"/>
    </source>
</evidence>
<dbReference type="EnsemblMetazoa" id="GPAI003889-RA">
    <property type="protein sequence ID" value="GPAI003889-PA"/>
    <property type="gene ID" value="GPAI003889"/>
</dbReference>
<dbReference type="VEuPathDB" id="VectorBase:GPAI003889"/>
<sequence>MYIYHKFGNRHSELIDKAPVLFAITRTMTPRLCAFTKASAIGIENKTEVWGCLTKSFAGHINDKLTMR</sequence>
<proteinExistence type="predicted"/>
<reference evidence="1" key="2">
    <citation type="submission" date="2020-05" db="UniProtKB">
        <authorList>
            <consortium name="EnsemblMetazoa"/>
        </authorList>
    </citation>
    <scope>IDENTIFICATION</scope>
    <source>
        <strain evidence="1">IAEA</strain>
    </source>
</reference>
<evidence type="ECO:0000313" key="1">
    <source>
        <dbReference type="EnsemblMetazoa" id="GPAI003889-PA"/>
    </source>
</evidence>
<dbReference type="AlphaFoldDB" id="A0A1A9Z4P1"/>